<dbReference type="RefSeq" id="WP_152602233.1">
    <property type="nucleotide sequence ID" value="NZ_JACHBQ010000001.1"/>
</dbReference>
<evidence type="ECO:0000313" key="2">
    <source>
        <dbReference type="Proteomes" id="UP000561726"/>
    </source>
</evidence>
<evidence type="ECO:0000313" key="1">
    <source>
        <dbReference type="EMBL" id="MBB5641792.1"/>
    </source>
</evidence>
<evidence type="ECO:0008006" key="3">
    <source>
        <dbReference type="Google" id="ProtNLM"/>
    </source>
</evidence>
<dbReference type="AlphaFoldDB" id="A0A7W8ZXH5"/>
<dbReference type="Proteomes" id="UP000561726">
    <property type="component" value="Unassembled WGS sequence"/>
</dbReference>
<comment type="caution">
    <text evidence="1">The sequence shown here is derived from an EMBL/GenBank/DDBJ whole genome shotgun (WGS) entry which is preliminary data.</text>
</comment>
<accession>A0A7W8ZXH5</accession>
<proteinExistence type="predicted"/>
<gene>
    <name evidence="1" type="ORF">BJ997_002340</name>
</gene>
<sequence length="71" mass="7778">MNDLLPFSAPPPIAYSIADAARAVGMSQEAFKKYLVSGDITRRYPNSKPIVLHSDLVEWAGLLPVDKPLPK</sequence>
<dbReference type="EMBL" id="JACHBQ010000001">
    <property type="protein sequence ID" value="MBB5641792.1"/>
    <property type="molecule type" value="Genomic_DNA"/>
</dbReference>
<name>A0A7W8ZXH5_9MICO</name>
<organism evidence="1 2">
    <name type="scientific">Cryobacterium roopkundense</name>
    <dbReference type="NCBI Taxonomy" id="1001240"/>
    <lineage>
        <taxon>Bacteria</taxon>
        <taxon>Bacillati</taxon>
        <taxon>Actinomycetota</taxon>
        <taxon>Actinomycetes</taxon>
        <taxon>Micrococcales</taxon>
        <taxon>Microbacteriaceae</taxon>
        <taxon>Cryobacterium</taxon>
    </lineage>
</organism>
<reference evidence="1 2" key="1">
    <citation type="submission" date="2020-08" db="EMBL/GenBank/DDBJ databases">
        <title>Sequencing the genomes of 1000 actinobacteria strains.</title>
        <authorList>
            <person name="Klenk H.-P."/>
        </authorList>
    </citation>
    <scope>NUCLEOTIDE SEQUENCE [LARGE SCALE GENOMIC DNA]</scope>
    <source>
        <strain evidence="1 2">DSM 21065</strain>
    </source>
</reference>
<dbReference type="OrthoDB" id="5084069at2"/>
<protein>
    <recommendedName>
        <fullName evidence="3">Helix-turn-helix domain-containing protein</fullName>
    </recommendedName>
</protein>